<evidence type="ECO:0000313" key="4">
    <source>
        <dbReference type="Proteomes" id="UP000238007"/>
    </source>
</evidence>
<keyword evidence="4" id="KW-1185">Reference proteome</keyword>
<dbReference type="InterPro" id="IPR009739">
    <property type="entry name" value="LprI-like_N"/>
</dbReference>
<organism evidence="3 4">
    <name type="scientific">Yoonia maritima</name>
    <dbReference type="NCBI Taxonomy" id="1435347"/>
    <lineage>
        <taxon>Bacteria</taxon>
        <taxon>Pseudomonadati</taxon>
        <taxon>Pseudomonadota</taxon>
        <taxon>Alphaproteobacteria</taxon>
        <taxon>Rhodobacterales</taxon>
        <taxon>Paracoccaceae</taxon>
        <taxon>Yoonia</taxon>
    </lineage>
</organism>
<accession>A0A2T0W3A6</accession>
<feature type="domain" description="Lysozyme inhibitor LprI-like N-terminal" evidence="2">
    <location>
        <begin position="152"/>
        <end position="233"/>
    </location>
</feature>
<evidence type="ECO:0000313" key="3">
    <source>
        <dbReference type="EMBL" id="PRY79684.1"/>
    </source>
</evidence>
<feature type="signal peptide" evidence="1">
    <location>
        <begin position="1"/>
        <end position="20"/>
    </location>
</feature>
<dbReference type="Pfam" id="PF07007">
    <property type="entry name" value="LprI"/>
    <property type="match status" value="1"/>
</dbReference>
<proteinExistence type="predicted"/>
<reference evidence="3 4" key="1">
    <citation type="submission" date="2018-03" db="EMBL/GenBank/DDBJ databases">
        <title>Genomic Encyclopedia of Archaeal and Bacterial Type Strains, Phase II (KMG-II): from individual species to whole genera.</title>
        <authorList>
            <person name="Goeker M."/>
        </authorList>
    </citation>
    <scope>NUCLEOTIDE SEQUENCE [LARGE SCALE GENOMIC DNA]</scope>
    <source>
        <strain evidence="3 4">DSM 101533</strain>
    </source>
</reference>
<feature type="chain" id="PRO_5015661856" evidence="1">
    <location>
        <begin position="21"/>
        <end position="244"/>
    </location>
</feature>
<dbReference type="Proteomes" id="UP000238007">
    <property type="component" value="Unassembled WGS sequence"/>
</dbReference>
<evidence type="ECO:0000259" key="2">
    <source>
        <dbReference type="Pfam" id="PF07007"/>
    </source>
</evidence>
<dbReference type="OrthoDB" id="7871092at2"/>
<dbReference type="AlphaFoldDB" id="A0A2T0W3A6"/>
<comment type="caution">
    <text evidence="3">The sequence shown here is derived from an EMBL/GenBank/DDBJ whole genome shotgun (WGS) entry which is preliminary data.</text>
</comment>
<dbReference type="RefSeq" id="WP_106355093.1">
    <property type="nucleotide sequence ID" value="NZ_PVTP01000002.1"/>
</dbReference>
<sequence length="244" mass="26946">MKEISLFTVMFLMAGTMVSAGYTNYEDGSLPNTIAPQYRICYDGVCDETQLSFQCSNINETQQGFANGWATYYTSPQSGTESFRVTWQGRVIDEDKHSRLSIEEIVQLTEPTSERSSAALTSCLAVTDKAINCLGAVGETEVKENACIKGQDPTDCWAVEAAAWDAQLALEMALATESVAIDQDFANDLQASQDNWLNTRSSDCKVYWPLLFTPDGGATFCRAEYTAKRIDFLRDVVSGFEFQG</sequence>
<dbReference type="EMBL" id="PVTP01000002">
    <property type="protein sequence ID" value="PRY79684.1"/>
    <property type="molecule type" value="Genomic_DNA"/>
</dbReference>
<gene>
    <name evidence="3" type="ORF">CLV80_102330</name>
</gene>
<name>A0A2T0W3A6_9RHOB</name>
<keyword evidence="1" id="KW-0732">Signal</keyword>
<protein>
    <submittedName>
        <fullName evidence="3">Uncharacterized protein DUF1311</fullName>
    </submittedName>
</protein>
<evidence type="ECO:0000256" key="1">
    <source>
        <dbReference type="SAM" id="SignalP"/>
    </source>
</evidence>
<dbReference type="Gene3D" id="1.20.1270.180">
    <property type="match status" value="1"/>
</dbReference>